<evidence type="ECO:0000313" key="4">
    <source>
        <dbReference type="Proteomes" id="UP001154255"/>
    </source>
</evidence>
<dbReference type="EMBL" id="CAMXCM010000003">
    <property type="protein sequence ID" value="CAI3944475.1"/>
    <property type="molecule type" value="Genomic_DNA"/>
</dbReference>
<accession>A0A9W4TPP9</accession>
<organism evidence="3 4">
    <name type="scientific">Commensalibacter communis</name>
    <dbReference type="NCBI Taxonomy" id="2972786"/>
    <lineage>
        <taxon>Bacteria</taxon>
        <taxon>Pseudomonadati</taxon>
        <taxon>Pseudomonadota</taxon>
        <taxon>Alphaproteobacteria</taxon>
        <taxon>Acetobacterales</taxon>
        <taxon>Acetobacteraceae</taxon>
    </lineage>
</organism>
<dbReference type="AlphaFoldDB" id="A0A9W4TPP9"/>
<comment type="caution">
    <text evidence="3">The sequence shown here is derived from an EMBL/GenBank/DDBJ whole genome shotgun (WGS) entry which is preliminary data.</text>
</comment>
<evidence type="ECO:0000313" key="5">
    <source>
        <dbReference type="Proteomes" id="UP001154259"/>
    </source>
</evidence>
<sequence length="310" mass="35739">MKISEAISLETNEKMTAVRADILYQAKKIQDKAKFKCLGKNCTAQVTCANLDKPLAERINKLHFRIYGHHTDGCSIKKDIDNDNNLSPEKKKKNNYNHMGFILNLSSSNSDVPLQPSILLSLPNDNADNHTSNNPPNSKDNIETKKQSLASLREIIDTLEHQKITTGILSIKEKKNLYKCSLPIQYKNIPSNILLNKLSIKQQNLVDASSYHFYIDQGRIYKIAPDYRINFKQTIQLDGITYNICFYINPKHINEITQQSYVKEMLDTLDKSKKYFKICILYKAIKNTKSGSRDYLQLQLDKFYLCAFWD</sequence>
<evidence type="ECO:0000256" key="1">
    <source>
        <dbReference type="SAM" id="MobiDB-lite"/>
    </source>
</evidence>
<dbReference type="EMBL" id="CAMXCS010000001">
    <property type="protein sequence ID" value="CAI3922432.1"/>
    <property type="molecule type" value="Genomic_DNA"/>
</dbReference>
<dbReference type="Proteomes" id="UP001154255">
    <property type="component" value="Unassembled WGS sequence"/>
</dbReference>
<dbReference type="Proteomes" id="UP001154259">
    <property type="component" value="Unassembled WGS sequence"/>
</dbReference>
<proteinExistence type="predicted"/>
<protein>
    <submittedName>
        <fullName evidence="3">Uncharacterized protein</fullName>
    </submittedName>
</protein>
<reference evidence="3" key="1">
    <citation type="submission" date="2022-10" db="EMBL/GenBank/DDBJ databases">
        <authorList>
            <person name="Botero Cardona J."/>
        </authorList>
    </citation>
    <scope>NUCLEOTIDE SEQUENCE</scope>
    <source>
        <strain evidence="3">LMG 31819</strain>
        <strain evidence="2">R-53529</strain>
    </source>
</reference>
<feature type="region of interest" description="Disordered" evidence="1">
    <location>
        <begin position="123"/>
        <end position="142"/>
    </location>
</feature>
<dbReference type="RefSeq" id="WP_271788476.1">
    <property type="nucleotide sequence ID" value="NZ_CAMXCM010000003.1"/>
</dbReference>
<gene>
    <name evidence="2" type="ORF">R53529_LOCUS5</name>
    <name evidence="3" type="ORF">R53530_LOCUS1435</name>
</gene>
<evidence type="ECO:0000313" key="3">
    <source>
        <dbReference type="EMBL" id="CAI3944475.1"/>
    </source>
</evidence>
<evidence type="ECO:0000313" key="2">
    <source>
        <dbReference type="EMBL" id="CAI3922432.1"/>
    </source>
</evidence>
<feature type="compositionally biased region" description="Polar residues" evidence="1">
    <location>
        <begin position="123"/>
        <end position="139"/>
    </location>
</feature>
<keyword evidence="5" id="KW-1185">Reference proteome</keyword>
<name>A0A9W4TPP9_9PROT</name>